<keyword evidence="3" id="KW-1185">Reference proteome</keyword>
<sequence length="210" mass="22383">MESSAHEKDELDLPKVHQLRESRKKREELLDGMEGGKNIYGGAELVNSRDAQIHLGVTEAEDSTFAIISGGGWYNTIIHDAGHSKAGTGSGSIDPRVVTLERRWVILGMHAKATISGNRGWILLVNIYYYLGVALAGGKIRIGGRLALQGTGEVLVGSSRDSAGSKSVDQVATNQQSPTPGYPGAQLGSPDLLSRRSPLHNISGGQITEE</sequence>
<gene>
    <name evidence="2" type="ORF">HCBG_05106</name>
</gene>
<accession>C0NPM6</accession>
<evidence type="ECO:0000256" key="1">
    <source>
        <dbReference type="SAM" id="MobiDB-lite"/>
    </source>
</evidence>
<dbReference type="InParanoid" id="C0NPM6"/>
<dbReference type="GeneID" id="69038122"/>
<evidence type="ECO:0000313" key="3">
    <source>
        <dbReference type="Proteomes" id="UP000001631"/>
    </source>
</evidence>
<feature type="compositionally biased region" description="Polar residues" evidence="1">
    <location>
        <begin position="159"/>
        <end position="179"/>
    </location>
</feature>
<dbReference type="EMBL" id="GG663368">
    <property type="protein sequence ID" value="EEH06886.1"/>
    <property type="molecule type" value="Genomic_DNA"/>
</dbReference>
<name>C0NPM6_AJECG</name>
<feature type="region of interest" description="Disordered" evidence="1">
    <location>
        <begin position="159"/>
        <end position="210"/>
    </location>
</feature>
<dbReference type="Proteomes" id="UP000001631">
    <property type="component" value="Unassembled WGS sequence"/>
</dbReference>
<reference evidence="2" key="1">
    <citation type="submission" date="2009-02" db="EMBL/GenBank/DDBJ databases">
        <title>The Genome Sequence of Ajellomyces capsulatus strain G186AR.</title>
        <authorList>
            <consortium name="The Broad Institute Genome Sequencing Platform"/>
            <person name="Champion M."/>
            <person name="Cuomo C."/>
            <person name="Ma L.-J."/>
            <person name="Henn M.R."/>
            <person name="Sil A."/>
            <person name="Goldman B."/>
            <person name="Young S.K."/>
            <person name="Kodira C.D."/>
            <person name="Zeng Q."/>
            <person name="Koehrsen M."/>
            <person name="Alvarado L."/>
            <person name="Berlin A."/>
            <person name="Borenstein D."/>
            <person name="Chen Z."/>
            <person name="Engels R."/>
            <person name="Freedman E."/>
            <person name="Gellesch M."/>
            <person name="Goldberg J."/>
            <person name="Griggs A."/>
            <person name="Gujja S."/>
            <person name="Heiman D."/>
            <person name="Hepburn T."/>
            <person name="Howarth C."/>
            <person name="Jen D."/>
            <person name="Larson L."/>
            <person name="Lewis B."/>
            <person name="Mehta T."/>
            <person name="Park D."/>
            <person name="Pearson M."/>
            <person name="Roberts A."/>
            <person name="Saif S."/>
            <person name="Shea T."/>
            <person name="Shenoy N."/>
            <person name="Sisk P."/>
            <person name="Stolte C."/>
            <person name="Sykes S."/>
            <person name="Walk T."/>
            <person name="White J."/>
            <person name="Yandava C."/>
            <person name="Klein B."/>
            <person name="McEwen J.G."/>
            <person name="Puccia R."/>
            <person name="Goldman G.H."/>
            <person name="Felipe M.S."/>
            <person name="Nino-Vega G."/>
            <person name="San-Blas G."/>
            <person name="Taylor J."/>
            <person name="Mendoza L."/>
            <person name="Galagan J."/>
            <person name="Nusbaum C."/>
            <person name="Birren B."/>
        </authorList>
    </citation>
    <scope>NUCLEOTIDE SEQUENCE</scope>
    <source>
        <strain evidence="2">G186AR</strain>
    </source>
</reference>
<evidence type="ECO:0000313" key="2">
    <source>
        <dbReference type="EMBL" id="EEH06886.1"/>
    </source>
</evidence>
<dbReference type="RefSeq" id="XP_045287367.1">
    <property type="nucleotide sequence ID" value="XM_045432155.1"/>
</dbReference>
<organism evidence="2 3">
    <name type="scientific">Ajellomyces capsulatus (strain G186AR / H82 / ATCC MYA-2454 / RMSCC 2432)</name>
    <name type="common">Darling's disease fungus</name>
    <name type="synonym">Histoplasma capsulatum</name>
    <dbReference type="NCBI Taxonomy" id="447093"/>
    <lineage>
        <taxon>Eukaryota</taxon>
        <taxon>Fungi</taxon>
        <taxon>Dikarya</taxon>
        <taxon>Ascomycota</taxon>
        <taxon>Pezizomycotina</taxon>
        <taxon>Eurotiomycetes</taxon>
        <taxon>Eurotiomycetidae</taxon>
        <taxon>Onygenales</taxon>
        <taxon>Ajellomycetaceae</taxon>
        <taxon>Histoplasma</taxon>
    </lineage>
</organism>
<proteinExistence type="predicted"/>
<protein>
    <submittedName>
        <fullName evidence="2">Uncharacterized protein</fullName>
    </submittedName>
</protein>
<dbReference type="HOGENOM" id="CLU_1309791_0_0_1"/>
<dbReference type="AlphaFoldDB" id="C0NPM6"/>